<organism evidence="1">
    <name type="scientific">mine drainage metagenome</name>
    <dbReference type="NCBI Taxonomy" id="410659"/>
    <lineage>
        <taxon>unclassified sequences</taxon>
        <taxon>metagenomes</taxon>
        <taxon>ecological metagenomes</taxon>
    </lineage>
</organism>
<dbReference type="AlphaFoldDB" id="A0A1J5QA71"/>
<accession>A0A1J5QA71</accession>
<name>A0A1J5QA71_9ZZZZ</name>
<dbReference type="InterPro" id="IPR036038">
    <property type="entry name" value="Aminotransferase-like"/>
</dbReference>
<dbReference type="EMBL" id="MLJW01001746">
    <property type="protein sequence ID" value="OIQ76887.1"/>
    <property type="molecule type" value="Genomic_DNA"/>
</dbReference>
<dbReference type="SUPFAM" id="SSF56752">
    <property type="entry name" value="D-aminoacid aminotransferase-like PLP-dependent enzymes"/>
    <property type="match status" value="1"/>
</dbReference>
<dbReference type="Pfam" id="PF01063">
    <property type="entry name" value="Aminotran_4"/>
    <property type="match status" value="1"/>
</dbReference>
<reference evidence="1" key="1">
    <citation type="submission" date="2016-10" db="EMBL/GenBank/DDBJ databases">
        <title>Sequence of Gallionella enrichment culture.</title>
        <authorList>
            <person name="Poehlein A."/>
            <person name="Muehling M."/>
            <person name="Daniel R."/>
        </authorList>
    </citation>
    <scope>NUCLEOTIDE SEQUENCE</scope>
</reference>
<evidence type="ECO:0008006" key="2">
    <source>
        <dbReference type="Google" id="ProtNLM"/>
    </source>
</evidence>
<dbReference type="Gene3D" id="3.20.10.10">
    <property type="entry name" value="D-amino Acid Aminotransferase, subunit A, domain 2"/>
    <property type="match status" value="1"/>
</dbReference>
<protein>
    <recommendedName>
        <fullName evidence="2">Aminodeoxychorismate lyase</fullName>
    </recommendedName>
</protein>
<dbReference type="GO" id="GO:0003824">
    <property type="term" value="F:catalytic activity"/>
    <property type="evidence" value="ECO:0007669"/>
    <property type="project" value="InterPro"/>
</dbReference>
<comment type="caution">
    <text evidence="1">The sequence shown here is derived from an EMBL/GenBank/DDBJ whole genome shotgun (WGS) entry which is preliminary data.</text>
</comment>
<gene>
    <name evidence="1" type="ORF">GALL_414210</name>
</gene>
<sequence>MLDETPVRRDDLRLFHKTTLREPYEAAAARHPGAFDVLLRNEQGELTEFTRGNLVLELDGRRVTPDLDGGLLDGCLRREWLERGEIVEATLTVDDLARATRIWFVNSLRGALLVSWERDDHG</sequence>
<evidence type="ECO:0000313" key="1">
    <source>
        <dbReference type="EMBL" id="OIQ76887.1"/>
    </source>
</evidence>
<proteinExistence type="predicted"/>
<dbReference type="InterPro" id="IPR001544">
    <property type="entry name" value="Aminotrans_IV"/>
</dbReference>
<dbReference type="InterPro" id="IPR043132">
    <property type="entry name" value="BCAT-like_C"/>
</dbReference>